<dbReference type="PATRIC" id="fig|742737.3.peg.403"/>
<protein>
    <recommendedName>
        <fullName evidence="3">Peptidase C39-like domain-containing protein</fullName>
    </recommendedName>
</protein>
<organism evidence="1 2">
    <name type="scientific">Hungatella hathewayi WAL-18680</name>
    <dbReference type="NCBI Taxonomy" id="742737"/>
    <lineage>
        <taxon>Bacteria</taxon>
        <taxon>Bacillati</taxon>
        <taxon>Bacillota</taxon>
        <taxon>Clostridia</taxon>
        <taxon>Lachnospirales</taxon>
        <taxon>Lachnospiraceae</taxon>
        <taxon>Hungatella</taxon>
    </lineage>
</organism>
<dbReference type="OrthoDB" id="1761263at2"/>
<proteinExistence type="predicted"/>
<name>G5IA62_9FIRM</name>
<evidence type="ECO:0000313" key="1">
    <source>
        <dbReference type="EMBL" id="EHI61951.1"/>
    </source>
</evidence>
<reference evidence="1 2" key="1">
    <citation type="submission" date="2011-08" db="EMBL/GenBank/DDBJ databases">
        <title>The Genome Sequence of Clostridium hathewayi WAL-18680.</title>
        <authorList>
            <consortium name="The Broad Institute Genome Sequencing Platform"/>
            <person name="Earl A."/>
            <person name="Ward D."/>
            <person name="Feldgarden M."/>
            <person name="Gevers D."/>
            <person name="Finegold S.M."/>
            <person name="Summanen P.H."/>
            <person name="Molitoris D.R."/>
            <person name="Song M."/>
            <person name="Daigneault M."/>
            <person name="Allen-Vercoe E."/>
            <person name="Young S.K."/>
            <person name="Zeng Q."/>
            <person name="Gargeya S."/>
            <person name="Fitzgerald M."/>
            <person name="Haas B."/>
            <person name="Abouelleil A."/>
            <person name="Alvarado L."/>
            <person name="Arachchi H.M."/>
            <person name="Berlin A."/>
            <person name="Brown A."/>
            <person name="Chapman S.B."/>
            <person name="Chen Z."/>
            <person name="Dunbar C."/>
            <person name="Freedman E."/>
            <person name="Gearin G."/>
            <person name="Gellesch M."/>
            <person name="Goldberg J."/>
            <person name="Griggs A."/>
            <person name="Gujja S."/>
            <person name="Heiman D."/>
            <person name="Howarth C."/>
            <person name="Larson L."/>
            <person name="Lui A."/>
            <person name="MacDonald P.J.P."/>
            <person name="Montmayeur A."/>
            <person name="Murphy C."/>
            <person name="Neiman D."/>
            <person name="Pearson M."/>
            <person name="Priest M."/>
            <person name="Roberts A."/>
            <person name="Saif S."/>
            <person name="Shea T."/>
            <person name="Shenoy N."/>
            <person name="Sisk P."/>
            <person name="Stolte C."/>
            <person name="Sykes S."/>
            <person name="Wortman J."/>
            <person name="Nusbaum C."/>
            <person name="Birren B."/>
        </authorList>
    </citation>
    <scope>NUCLEOTIDE SEQUENCE [LARGE SCALE GENOMIC DNA]</scope>
    <source>
        <strain evidence="1 2">WAL-18680</strain>
    </source>
</reference>
<dbReference type="RefSeq" id="WP_006778384.1">
    <property type="nucleotide sequence ID" value="NZ_CP040506.1"/>
</dbReference>
<keyword evidence="2" id="KW-1185">Reference proteome</keyword>
<dbReference type="Proteomes" id="UP000005384">
    <property type="component" value="Unassembled WGS sequence"/>
</dbReference>
<gene>
    <name evidence="1" type="ORF">HMPREF9473_00402</name>
</gene>
<dbReference type="SUPFAM" id="SSF82171">
    <property type="entry name" value="DPP6 N-terminal domain-like"/>
    <property type="match status" value="1"/>
</dbReference>
<comment type="caution">
    <text evidence="1">The sequence shown here is derived from an EMBL/GenBank/DDBJ whole genome shotgun (WGS) entry which is preliminary data.</text>
</comment>
<dbReference type="Gene3D" id="3.90.70.10">
    <property type="entry name" value="Cysteine proteinases"/>
    <property type="match status" value="1"/>
</dbReference>
<dbReference type="AlphaFoldDB" id="G5IA62"/>
<sequence>MSKFFKKICILAGIFVVAAGIYFILAQNTIEKQDTVYTAMEDPTLPVVYTSMFGSYDNRMPGYLEDMEQKTARDCLTVLPQDRQLKLKIANYGESVLSIRYEIRSMDLERLVEKTEVQQWEDQEGVVYVTLPIQNLLTKGAQYLLHLTLQTERHETIHYYTRIMEEENAYGEEMVNFARDFSMKTLDSQEAQTLVTYLETNDTEDNTSLGTVTIKSSFSQLTWAGLKMQLAGEMQVTLKELDGIMGEIQVQYNLNRESEDGVTETYNVTDYYTVKYNTQRLYLMDFKRNTTQVFDGGRELYSGRRILLGVGNDDAVKVKSSTDRRYLAYTFNKDLWSYDQTDGKAVKVFSFRTREDVSGRSAYDQHDIQIVSVRDSGDIDFLVYGYMNRGRHEGYVGVSLYRYDQSTGAIVEKFFAPVKNSYESLKQDVEQLCYLNSADMLYMLIDHTVYGIDLTSNEYMVVADALEEGSYSISGDRHSLAWQEGQKLYEARTLHLLNLETGQKQEITGENDSYLRVLGFVNGDFVYGLSHPEDLWVINGRVETLPMYAMEIVDENLQVETRYEKPGYYLTDVDVEDARVHMNRLIRSGDGFAYQDDDTIVCNTAAEEDKMAGIGWFASEIRRKLYFIQLDADIKTGKSIKISAPKKITYDTSETLMLKSNQQMQGMMFYAYGQGHLVGSSRDFSEAVAMAYDKMGYVVDNKQRIVWDRVNRSPSKTIREHQSAAYNITKHLGEFTVSDDFGDGYLILDARGCTLNQMLYFIDQGTPVVAFAENNHYILLYGFDQYNISVYDPATDQTYKMGLNDAGEYFTRYKNDFICAIPID</sequence>
<dbReference type="EMBL" id="ADLN01000001">
    <property type="protein sequence ID" value="EHI61951.1"/>
    <property type="molecule type" value="Genomic_DNA"/>
</dbReference>
<dbReference type="HOGENOM" id="CLU_017193_0_0_9"/>
<accession>G5IA62</accession>
<evidence type="ECO:0000313" key="2">
    <source>
        <dbReference type="Proteomes" id="UP000005384"/>
    </source>
</evidence>
<evidence type="ECO:0008006" key="3">
    <source>
        <dbReference type="Google" id="ProtNLM"/>
    </source>
</evidence>